<name>A0A848L2Y2_9ACTN</name>
<keyword evidence="5" id="KW-1185">Reference proteome</keyword>
<gene>
    <name evidence="4" type="ORF">HH308_28650</name>
</gene>
<dbReference type="Gene3D" id="1.10.357.10">
    <property type="entry name" value="Tetracycline Repressor, domain 2"/>
    <property type="match status" value="1"/>
</dbReference>
<evidence type="ECO:0000256" key="1">
    <source>
        <dbReference type="ARBA" id="ARBA00023125"/>
    </source>
</evidence>
<dbReference type="Proteomes" id="UP000550729">
    <property type="component" value="Unassembled WGS sequence"/>
</dbReference>
<dbReference type="PROSITE" id="PS50977">
    <property type="entry name" value="HTH_TETR_2"/>
    <property type="match status" value="1"/>
</dbReference>
<keyword evidence="1 2" id="KW-0238">DNA-binding</keyword>
<evidence type="ECO:0000313" key="4">
    <source>
        <dbReference type="EMBL" id="NMO05194.1"/>
    </source>
</evidence>
<comment type="caution">
    <text evidence="4">The sequence shown here is derived from an EMBL/GenBank/DDBJ whole genome shotgun (WGS) entry which is preliminary data.</text>
</comment>
<proteinExistence type="predicted"/>
<dbReference type="SUPFAM" id="SSF46689">
    <property type="entry name" value="Homeodomain-like"/>
    <property type="match status" value="1"/>
</dbReference>
<dbReference type="InterPro" id="IPR001647">
    <property type="entry name" value="HTH_TetR"/>
</dbReference>
<dbReference type="PRINTS" id="PR00455">
    <property type="entry name" value="HTHTETR"/>
</dbReference>
<reference evidence="4 5" key="1">
    <citation type="submission" date="2020-04" db="EMBL/GenBank/DDBJ databases">
        <title>Gordonia sp. nov. TBRC 11910.</title>
        <authorList>
            <person name="Suriyachadkun C."/>
        </authorList>
    </citation>
    <scope>NUCLEOTIDE SEQUENCE [LARGE SCALE GENOMIC DNA]</scope>
    <source>
        <strain evidence="4 5">TBRC 11910</strain>
    </source>
</reference>
<dbReference type="GO" id="GO:0000976">
    <property type="term" value="F:transcription cis-regulatory region binding"/>
    <property type="evidence" value="ECO:0007669"/>
    <property type="project" value="TreeGrafter"/>
</dbReference>
<evidence type="ECO:0000313" key="5">
    <source>
        <dbReference type="Proteomes" id="UP000550729"/>
    </source>
</evidence>
<dbReference type="InterPro" id="IPR009057">
    <property type="entry name" value="Homeodomain-like_sf"/>
</dbReference>
<dbReference type="Pfam" id="PF00440">
    <property type="entry name" value="TetR_N"/>
    <property type="match status" value="1"/>
</dbReference>
<feature type="DNA-binding region" description="H-T-H motif" evidence="2">
    <location>
        <begin position="38"/>
        <end position="57"/>
    </location>
</feature>
<accession>A0A848L2Y2</accession>
<dbReference type="PANTHER" id="PTHR30055">
    <property type="entry name" value="HTH-TYPE TRANSCRIPTIONAL REGULATOR RUTR"/>
    <property type="match status" value="1"/>
</dbReference>
<dbReference type="RefSeq" id="WP_170197699.1">
    <property type="nucleotide sequence ID" value="NZ_JABBNB010000055.1"/>
</dbReference>
<feature type="domain" description="HTH tetR-type" evidence="3">
    <location>
        <begin position="15"/>
        <end position="75"/>
    </location>
</feature>
<dbReference type="InterPro" id="IPR050109">
    <property type="entry name" value="HTH-type_TetR-like_transc_reg"/>
</dbReference>
<dbReference type="GO" id="GO:0003700">
    <property type="term" value="F:DNA-binding transcription factor activity"/>
    <property type="evidence" value="ECO:0007669"/>
    <property type="project" value="TreeGrafter"/>
</dbReference>
<dbReference type="AlphaFoldDB" id="A0A848L2Y2"/>
<organism evidence="4 5">
    <name type="scientific">Gordonia asplenii</name>
    <dbReference type="NCBI Taxonomy" id="2725283"/>
    <lineage>
        <taxon>Bacteria</taxon>
        <taxon>Bacillati</taxon>
        <taxon>Actinomycetota</taxon>
        <taxon>Actinomycetes</taxon>
        <taxon>Mycobacteriales</taxon>
        <taxon>Gordoniaceae</taxon>
        <taxon>Gordonia</taxon>
    </lineage>
</organism>
<protein>
    <submittedName>
        <fullName evidence="4">TetR family transcriptional regulator</fullName>
    </submittedName>
</protein>
<dbReference type="EMBL" id="JABBNB010000055">
    <property type="protein sequence ID" value="NMO05194.1"/>
    <property type="molecule type" value="Genomic_DNA"/>
</dbReference>
<dbReference type="PANTHER" id="PTHR30055:SF223">
    <property type="entry name" value="HTH-TYPE TRANSCRIPTIONAL REGULATOR UIDR"/>
    <property type="match status" value="1"/>
</dbReference>
<evidence type="ECO:0000256" key="2">
    <source>
        <dbReference type="PROSITE-ProRule" id="PRU00335"/>
    </source>
</evidence>
<evidence type="ECO:0000259" key="3">
    <source>
        <dbReference type="PROSITE" id="PS50977"/>
    </source>
</evidence>
<sequence length="213" mass="23861">MAREYRSDLRARQASQNRQTVITTATALFVDGGWATTTMASIADAAGLTRQTVYQQFNGKLELLDACIVAALEGDTAQEIRDQTDYRAMADGTFEHRIAAAARWLRAAHERGARIQHVLDQAAVTDPAAADRLAQREAARWREVEYASTMLVGRRPSDDAIDTMWILASRRWWLTLVGDRGWDGDRWEQWFITLTTATLDGRSSSKPDLSITT</sequence>